<dbReference type="SUPFAM" id="SSF56281">
    <property type="entry name" value="Metallo-hydrolase/oxidoreductase"/>
    <property type="match status" value="1"/>
</dbReference>
<dbReference type="RefSeq" id="WP_140990901.1">
    <property type="nucleotide sequence ID" value="NZ_VHIQ01000006.1"/>
</dbReference>
<dbReference type="Pfam" id="PF13483">
    <property type="entry name" value="Lactamase_B_3"/>
    <property type="match status" value="1"/>
</dbReference>
<dbReference type="PANTHER" id="PTHR43546">
    <property type="entry name" value="UPF0173 METAL-DEPENDENT HYDROLASE MJ1163-RELATED"/>
    <property type="match status" value="1"/>
</dbReference>
<dbReference type="Proteomes" id="UP000317332">
    <property type="component" value="Unassembled WGS sequence"/>
</dbReference>
<evidence type="ECO:0000313" key="1">
    <source>
        <dbReference type="EMBL" id="TPV32406.1"/>
    </source>
</evidence>
<dbReference type="PANTHER" id="PTHR43546:SF3">
    <property type="entry name" value="UPF0173 METAL-DEPENDENT HYDROLASE MJ1163"/>
    <property type="match status" value="1"/>
</dbReference>
<keyword evidence="1" id="KW-0378">Hydrolase</keyword>
<organism evidence="1 2">
    <name type="scientific">Paucihalobacter ruber</name>
    <dbReference type="NCBI Taxonomy" id="2567861"/>
    <lineage>
        <taxon>Bacteria</taxon>
        <taxon>Pseudomonadati</taxon>
        <taxon>Bacteroidota</taxon>
        <taxon>Flavobacteriia</taxon>
        <taxon>Flavobacteriales</taxon>
        <taxon>Flavobacteriaceae</taxon>
        <taxon>Paucihalobacter</taxon>
    </lineage>
</organism>
<evidence type="ECO:0000313" key="2">
    <source>
        <dbReference type="Proteomes" id="UP000317332"/>
    </source>
</evidence>
<reference evidence="1 2" key="1">
    <citation type="submission" date="2019-06" db="EMBL/GenBank/DDBJ databases">
        <title>Flavobacteriaceae Paucihalobacterium erythroidium CWB-1, complete genome.</title>
        <authorList>
            <person name="Wu S."/>
        </authorList>
    </citation>
    <scope>NUCLEOTIDE SEQUENCE [LARGE SCALE GENOMIC DNA]</scope>
    <source>
        <strain evidence="1 2">CWB-1</strain>
    </source>
</reference>
<dbReference type="GO" id="GO:0016787">
    <property type="term" value="F:hydrolase activity"/>
    <property type="evidence" value="ECO:0007669"/>
    <property type="project" value="UniProtKB-KW"/>
</dbReference>
<dbReference type="OrthoDB" id="9789133at2"/>
<gene>
    <name evidence="1" type="ORF">FJ651_12650</name>
</gene>
<proteinExistence type="predicted"/>
<name>A0A506PF00_9FLAO</name>
<dbReference type="EMBL" id="VHIQ01000006">
    <property type="protein sequence ID" value="TPV32406.1"/>
    <property type="molecule type" value="Genomic_DNA"/>
</dbReference>
<keyword evidence="2" id="KW-1185">Reference proteome</keyword>
<dbReference type="Gene3D" id="3.60.15.10">
    <property type="entry name" value="Ribonuclease Z/Hydroxyacylglutathione hydrolase-like"/>
    <property type="match status" value="1"/>
</dbReference>
<comment type="caution">
    <text evidence="1">The sequence shown here is derived from an EMBL/GenBank/DDBJ whole genome shotgun (WGS) entry which is preliminary data.</text>
</comment>
<dbReference type="AlphaFoldDB" id="A0A506PF00"/>
<dbReference type="InterPro" id="IPR050114">
    <property type="entry name" value="UPF0173_UPF0282_UlaG_hydrolase"/>
</dbReference>
<sequence length="243" mass="27262">MKTLINSLLAFTIVLGLNTLKAQEQIEIHPINHGSFVMTYQGNAFYTDPVGDAELYKDHPSPTVILITDIHGDHLSLDTLQSLNLDKAVIIAPQAVFDKLPLELQKKTQVLNNGDSNSYSMSGLNIEAVPMYNLREEALNFHPKGRGNGYVISLAGERIYISGDTEDITEMRELTNIDRAFICMNLPYTMTVESAASAVLDFKPKIVIPYHYRGKDGLSDIENFKRIILSKNSDIKVELLNWY</sequence>
<accession>A0A506PF00</accession>
<dbReference type="InterPro" id="IPR036866">
    <property type="entry name" value="RibonucZ/Hydroxyglut_hydro"/>
</dbReference>
<protein>
    <submittedName>
        <fullName evidence="1">MBL fold metallo-hydrolase</fullName>
    </submittedName>
</protein>